<proteinExistence type="predicted"/>
<gene>
    <name evidence="2" type="ORF">NK125_02475</name>
</gene>
<evidence type="ECO:0000313" key="2">
    <source>
        <dbReference type="EMBL" id="MCP1101277.1"/>
    </source>
</evidence>
<dbReference type="EMBL" id="JAMZFW010000002">
    <property type="protein sequence ID" value="MCP1101277.1"/>
    <property type="molecule type" value="Genomic_DNA"/>
</dbReference>
<accession>A0ABT1E614</accession>
<keyword evidence="3" id="KW-1185">Reference proteome</keyword>
<comment type="caution">
    <text evidence="2">The sequence shown here is derived from an EMBL/GenBank/DDBJ whole genome shotgun (WGS) entry which is preliminary data.</text>
</comment>
<name>A0ABT1E614_9FIRM</name>
<dbReference type="RefSeq" id="WP_262065058.1">
    <property type="nucleotide sequence ID" value="NZ_JAMXOD010000002.1"/>
</dbReference>
<dbReference type="Proteomes" id="UP001523566">
    <property type="component" value="Unassembled WGS sequence"/>
</dbReference>
<dbReference type="InterPro" id="IPR035093">
    <property type="entry name" value="RelE/ParE_toxin_dom_sf"/>
</dbReference>
<dbReference type="InterPro" id="IPR007712">
    <property type="entry name" value="RelE/ParE_toxin"/>
</dbReference>
<dbReference type="Gene3D" id="3.30.2310.20">
    <property type="entry name" value="RelE-like"/>
    <property type="match status" value="1"/>
</dbReference>
<protein>
    <submittedName>
        <fullName evidence="2">Type II toxin-antitoxin system RelE/ParE family toxin</fullName>
    </submittedName>
</protein>
<evidence type="ECO:0000313" key="3">
    <source>
        <dbReference type="Proteomes" id="UP001523566"/>
    </source>
</evidence>
<sequence length="101" mass="12138">MNYKLQYLSLFEEDLLNAVLYISEELNNPYAAQRLIDDVERSILRRLVNPLSFEPFVSSKARDSLYYRIYVRNYTVYYVVIDEIMEVRRLLYNACNTDVHL</sequence>
<keyword evidence="1" id="KW-1277">Toxin-antitoxin system</keyword>
<reference evidence="2 3" key="1">
    <citation type="journal article" date="2022" name="Genome Biol. Evol.">
        <title>Host diet, physiology and behaviors set the stage for Lachnospiraceae cladogenesis.</title>
        <authorList>
            <person name="Vera-Ponce De Leon A."/>
            <person name="Schneider M."/>
            <person name="Jahnes B.C."/>
            <person name="Sadowski V."/>
            <person name="Camuy-Velez L.A."/>
            <person name="Duan J."/>
            <person name="Sabree Z.L."/>
        </authorList>
    </citation>
    <scope>NUCLEOTIDE SEQUENCE [LARGE SCALE GENOMIC DNA]</scope>
    <source>
        <strain evidence="2 3">PAL113</strain>
    </source>
</reference>
<organism evidence="2 3">
    <name type="scientific">Aequitasia blattaphilus</name>
    <dbReference type="NCBI Taxonomy" id="2949332"/>
    <lineage>
        <taxon>Bacteria</taxon>
        <taxon>Bacillati</taxon>
        <taxon>Bacillota</taxon>
        <taxon>Clostridia</taxon>
        <taxon>Lachnospirales</taxon>
        <taxon>Lachnospiraceae</taxon>
        <taxon>Aequitasia</taxon>
    </lineage>
</organism>
<dbReference type="Pfam" id="PF05016">
    <property type="entry name" value="ParE_toxin"/>
    <property type="match status" value="1"/>
</dbReference>
<evidence type="ECO:0000256" key="1">
    <source>
        <dbReference type="ARBA" id="ARBA00022649"/>
    </source>
</evidence>